<accession>A0A6J4TQB1</accession>
<protein>
    <submittedName>
        <fullName evidence="2">Uncharacterized protein</fullName>
    </submittedName>
</protein>
<keyword evidence="1" id="KW-0812">Transmembrane</keyword>
<reference evidence="2" key="1">
    <citation type="submission" date="2020-02" db="EMBL/GenBank/DDBJ databases">
        <authorList>
            <person name="Meier V. D."/>
        </authorList>
    </citation>
    <scope>NUCLEOTIDE SEQUENCE</scope>
    <source>
        <strain evidence="2">AVDCRST_MAG05</strain>
    </source>
</reference>
<sequence>MRVAWLAVALGLGMEALLLLIASGFGEVLGLKSLVADLVRNVTWAAFVCVGLAVGTTLSKIRVPAMGFFGFLAAPLAFEVSRSVHKGTLEALDLAGAGGAAASPVLLALIKGIEYGCLGLL</sequence>
<keyword evidence="1" id="KW-0472">Membrane</keyword>
<feature type="non-terminal residue" evidence="2">
    <location>
        <position position="121"/>
    </location>
</feature>
<name>A0A6J4TQB1_9ACTN</name>
<evidence type="ECO:0000313" key="2">
    <source>
        <dbReference type="EMBL" id="CAA9529257.1"/>
    </source>
</evidence>
<proteinExistence type="predicted"/>
<dbReference type="AlphaFoldDB" id="A0A6J4TQB1"/>
<gene>
    <name evidence="2" type="ORF">AVDCRST_MAG05-4257</name>
</gene>
<feature type="transmembrane region" description="Helical" evidence="1">
    <location>
        <begin position="42"/>
        <end position="59"/>
    </location>
</feature>
<keyword evidence="1" id="KW-1133">Transmembrane helix</keyword>
<evidence type="ECO:0000256" key="1">
    <source>
        <dbReference type="SAM" id="Phobius"/>
    </source>
</evidence>
<dbReference type="EMBL" id="CADCVM010000466">
    <property type="protein sequence ID" value="CAA9529257.1"/>
    <property type="molecule type" value="Genomic_DNA"/>
</dbReference>
<organism evidence="2">
    <name type="scientific">uncultured Rubrobacteraceae bacterium</name>
    <dbReference type="NCBI Taxonomy" id="349277"/>
    <lineage>
        <taxon>Bacteria</taxon>
        <taxon>Bacillati</taxon>
        <taxon>Actinomycetota</taxon>
        <taxon>Rubrobacteria</taxon>
        <taxon>Rubrobacterales</taxon>
        <taxon>Rubrobacteraceae</taxon>
        <taxon>environmental samples</taxon>
    </lineage>
</organism>